<accession>A0A7J8RIY8</accession>
<dbReference type="AlphaFoldDB" id="A0A7J8RIY8"/>
<feature type="non-terminal residue" evidence="1">
    <location>
        <position position="245"/>
    </location>
</feature>
<protein>
    <recommendedName>
        <fullName evidence="3">DUF4283 domain-containing protein</fullName>
    </recommendedName>
</protein>
<sequence length="245" mass="26229">EDPEEINFSFANFWVQVHDLPLGFASEGLAKSLGNTIGMFLDYNFATCVVLLVIVHRVAQCSLISQTGWLCMNGQRLSELRLIGKYGDSTSHGGVCRLLVRWREVGTGANFQILGKHVSVSKVEGVLSGEGSSIVDKGESLDRDQLPKVVKSSVGLTGNGSGRGEVKRKCLHGAVSLAKGVVGTLAAFGSKEKYIMDIDESKKRTRPLDCIEGESGVRLGATGTTFALGLSSSELLIGLPMEARR</sequence>
<dbReference type="EMBL" id="JABFAC010000005">
    <property type="protein sequence ID" value="MBA0613817.1"/>
    <property type="molecule type" value="Genomic_DNA"/>
</dbReference>
<evidence type="ECO:0000313" key="2">
    <source>
        <dbReference type="Proteomes" id="UP000593561"/>
    </source>
</evidence>
<keyword evidence="2" id="KW-1185">Reference proteome</keyword>
<reference evidence="1 2" key="1">
    <citation type="journal article" date="2019" name="Genome Biol. Evol.">
        <title>Insights into the evolution of the New World diploid cottons (Gossypium, subgenus Houzingenia) based on genome sequencing.</title>
        <authorList>
            <person name="Grover C.E."/>
            <person name="Arick M.A. 2nd"/>
            <person name="Thrash A."/>
            <person name="Conover J.L."/>
            <person name="Sanders W.S."/>
            <person name="Peterson D.G."/>
            <person name="Frelichowski J.E."/>
            <person name="Scheffler J.A."/>
            <person name="Scheffler B.E."/>
            <person name="Wendel J.F."/>
        </authorList>
    </citation>
    <scope>NUCLEOTIDE SEQUENCE [LARGE SCALE GENOMIC DNA]</scope>
    <source>
        <strain evidence="1">27</strain>
        <tissue evidence="1">Leaf</tissue>
    </source>
</reference>
<evidence type="ECO:0000313" key="1">
    <source>
        <dbReference type="EMBL" id="MBA0613817.1"/>
    </source>
</evidence>
<gene>
    <name evidence="1" type="ORF">Godav_014179</name>
</gene>
<name>A0A7J8RIY8_GOSDV</name>
<comment type="caution">
    <text evidence="1">The sequence shown here is derived from an EMBL/GenBank/DDBJ whole genome shotgun (WGS) entry which is preliminary data.</text>
</comment>
<organism evidence="1 2">
    <name type="scientific">Gossypium davidsonii</name>
    <name type="common">Davidson's cotton</name>
    <name type="synonym">Gossypium klotzschianum subsp. davidsonii</name>
    <dbReference type="NCBI Taxonomy" id="34287"/>
    <lineage>
        <taxon>Eukaryota</taxon>
        <taxon>Viridiplantae</taxon>
        <taxon>Streptophyta</taxon>
        <taxon>Embryophyta</taxon>
        <taxon>Tracheophyta</taxon>
        <taxon>Spermatophyta</taxon>
        <taxon>Magnoliopsida</taxon>
        <taxon>eudicotyledons</taxon>
        <taxon>Gunneridae</taxon>
        <taxon>Pentapetalae</taxon>
        <taxon>rosids</taxon>
        <taxon>malvids</taxon>
        <taxon>Malvales</taxon>
        <taxon>Malvaceae</taxon>
        <taxon>Malvoideae</taxon>
        <taxon>Gossypium</taxon>
    </lineage>
</organism>
<dbReference type="Proteomes" id="UP000593561">
    <property type="component" value="Unassembled WGS sequence"/>
</dbReference>
<evidence type="ECO:0008006" key="3">
    <source>
        <dbReference type="Google" id="ProtNLM"/>
    </source>
</evidence>
<proteinExistence type="predicted"/>